<proteinExistence type="predicted"/>
<evidence type="ECO:0000259" key="3">
    <source>
        <dbReference type="PROSITE" id="PS51272"/>
    </source>
</evidence>
<feature type="signal peptide" evidence="2">
    <location>
        <begin position="1"/>
        <end position="23"/>
    </location>
</feature>
<reference evidence="4" key="1">
    <citation type="journal article" date="2021" name="PeerJ">
        <title>Extensive microbial diversity within the chicken gut microbiome revealed by metagenomics and culture.</title>
        <authorList>
            <person name="Gilroy R."/>
            <person name="Ravi A."/>
            <person name="Getino M."/>
            <person name="Pursley I."/>
            <person name="Horton D.L."/>
            <person name="Alikhan N.F."/>
            <person name="Baker D."/>
            <person name="Gharbi K."/>
            <person name="Hall N."/>
            <person name="Watson M."/>
            <person name="Adriaenssens E.M."/>
            <person name="Foster-Nyarko E."/>
            <person name="Jarju S."/>
            <person name="Secka A."/>
            <person name="Antonio M."/>
            <person name="Oren A."/>
            <person name="Chaudhuri R.R."/>
            <person name="La Ragione R."/>
            <person name="Hildebrand F."/>
            <person name="Pallen M.J."/>
        </authorList>
    </citation>
    <scope>NUCLEOTIDE SEQUENCE</scope>
    <source>
        <strain evidence="4">CHK193-4272</strain>
    </source>
</reference>
<dbReference type="AlphaFoldDB" id="A0A9D1TGQ7"/>
<feature type="domain" description="SLH" evidence="3">
    <location>
        <begin position="240"/>
        <end position="303"/>
    </location>
</feature>
<keyword evidence="1" id="KW-0677">Repeat</keyword>
<dbReference type="Pfam" id="PF00395">
    <property type="entry name" value="SLH"/>
    <property type="match status" value="1"/>
</dbReference>
<keyword evidence="2" id="KW-0732">Signal</keyword>
<name>A0A9D1TGQ7_9FIRM</name>
<evidence type="ECO:0000256" key="1">
    <source>
        <dbReference type="ARBA" id="ARBA00022737"/>
    </source>
</evidence>
<dbReference type="InterPro" id="IPR001119">
    <property type="entry name" value="SLH_dom"/>
</dbReference>
<comment type="caution">
    <text evidence="4">The sequence shown here is derived from an EMBL/GenBank/DDBJ whole genome shotgun (WGS) entry which is preliminary data.</text>
</comment>
<evidence type="ECO:0000313" key="5">
    <source>
        <dbReference type="Proteomes" id="UP000886808"/>
    </source>
</evidence>
<accession>A0A9D1TGQ7</accession>
<protein>
    <submittedName>
        <fullName evidence="4">S-layer homology domain-containing protein</fullName>
    </submittedName>
</protein>
<sequence>MNFPKILTAASAILLASGTVAFALYGAGSQQDPLISLSYVSDTYTNDVLKQIENQAKTSLDTTQTNLESKLSEISSDEALEQKLVIETAAALGLNTNARASLSNSFSNGTKLQLAKTTEICLTSGSANIASGELINVTTGKIVSSGSALVRNQLYLSPSASNVIKLTSPAKVDISGNYTEISGTNPSYTAQYTYYADALNDLGLFSGSTSGYELERASTRTEGLVMLLRLLGEENRALNYKGSHPFSDVPSWADRYVAYAYEKGYTSGIGNGLFGSQNTLTLNDYMTFLLRALEYSDKNGDFTWADSANYAVNIGILTQSEMQTIKNRNVFYRDDLVYASYKALFANCKNETFKLSDKLISSGVFTQTEFTLVQKNLS</sequence>
<dbReference type="EMBL" id="DXIE01000003">
    <property type="protein sequence ID" value="HIV61287.1"/>
    <property type="molecule type" value="Genomic_DNA"/>
</dbReference>
<feature type="chain" id="PRO_5038995169" evidence="2">
    <location>
        <begin position="24"/>
        <end position="378"/>
    </location>
</feature>
<evidence type="ECO:0000313" key="4">
    <source>
        <dbReference type="EMBL" id="HIV61287.1"/>
    </source>
</evidence>
<gene>
    <name evidence="4" type="ORF">H9746_00305</name>
</gene>
<evidence type="ECO:0000256" key="2">
    <source>
        <dbReference type="SAM" id="SignalP"/>
    </source>
</evidence>
<dbReference type="PROSITE" id="PS51272">
    <property type="entry name" value="SLH"/>
    <property type="match status" value="1"/>
</dbReference>
<reference evidence="4" key="2">
    <citation type="submission" date="2021-04" db="EMBL/GenBank/DDBJ databases">
        <authorList>
            <person name="Gilroy R."/>
        </authorList>
    </citation>
    <scope>NUCLEOTIDE SEQUENCE</scope>
    <source>
        <strain evidence="4">CHK193-4272</strain>
    </source>
</reference>
<organism evidence="4 5">
    <name type="scientific">Candidatus Butyricicoccus avistercoris</name>
    <dbReference type="NCBI Taxonomy" id="2838518"/>
    <lineage>
        <taxon>Bacteria</taxon>
        <taxon>Bacillati</taxon>
        <taxon>Bacillota</taxon>
        <taxon>Clostridia</taxon>
        <taxon>Eubacteriales</taxon>
        <taxon>Butyricicoccaceae</taxon>
        <taxon>Butyricicoccus</taxon>
    </lineage>
</organism>
<dbReference type="Proteomes" id="UP000886808">
    <property type="component" value="Unassembled WGS sequence"/>
</dbReference>